<dbReference type="Proteomes" id="UP001049176">
    <property type="component" value="Chromosome 3"/>
</dbReference>
<evidence type="ECO:0000313" key="2">
    <source>
        <dbReference type="EMBL" id="KAG7095010.1"/>
    </source>
</evidence>
<dbReference type="RefSeq" id="XP_043011480.1">
    <property type="nucleotide sequence ID" value="XM_043150393.1"/>
</dbReference>
<feature type="domain" description="Serine aminopeptidase S33" evidence="1">
    <location>
        <begin position="96"/>
        <end position="207"/>
    </location>
</feature>
<dbReference type="GeneID" id="66074880"/>
<sequence>MPGFSTLLGKLIIHGQKLVIYPAAFETRQERLTAYEFPSDLPHEDVELTTSDGLTLKCLLLRAGQRSRLSLQSELGIGNDLDTGHHGHWQLEPEGHPRATVIMFHGNGYHVWHHAFSGARFVELGCDVLLVSYRGYGFSDGTPSEKGLQRDSQAALEYVLAHPELNKRPIIVHGHSLGGAVSIDLVRRNPDNTHALIIENTFISIPAVAKDLPGIRHLTFAINQTWESQHRIATIPRSIPILMFSGTDDEVVPPSHMKKLWEISRTRRRSQEEKHSSISCFGNKAFSSGKEGDEDDYGVGETGDRDNTEFDVYKIIRDGTHADTWARPGYWSTINEFLSSLAKLNSSS</sequence>
<dbReference type="Gene3D" id="3.40.50.1820">
    <property type="entry name" value="alpha/beta hydrolase"/>
    <property type="match status" value="1"/>
</dbReference>
<dbReference type="OrthoDB" id="10249433at2759"/>
<dbReference type="GO" id="GO:0016020">
    <property type="term" value="C:membrane"/>
    <property type="evidence" value="ECO:0007669"/>
    <property type="project" value="TreeGrafter"/>
</dbReference>
<evidence type="ECO:0000313" key="3">
    <source>
        <dbReference type="Proteomes" id="UP001049176"/>
    </source>
</evidence>
<dbReference type="EMBL" id="CM032183">
    <property type="protein sequence ID" value="KAG7095010.1"/>
    <property type="molecule type" value="Genomic_DNA"/>
</dbReference>
<dbReference type="Pfam" id="PF12146">
    <property type="entry name" value="Hydrolase_4"/>
    <property type="match status" value="1"/>
</dbReference>
<reference evidence="2" key="1">
    <citation type="journal article" date="2021" name="Genome Biol. Evol.">
        <title>The assembled and annotated genome of the fairy-ring fungus Marasmius oreades.</title>
        <authorList>
            <person name="Hiltunen M."/>
            <person name="Ament-Velasquez S.L."/>
            <person name="Johannesson H."/>
        </authorList>
    </citation>
    <scope>NUCLEOTIDE SEQUENCE</scope>
    <source>
        <strain evidence="2">03SP1</strain>
    </source>
</reference>
<dbReference type="InterPro" id="IPR022742">
    <property type="entry name" value="Hydrolase_4"/>
</dbReference>
<protein>
    <recommendedName>
        <fullName evidence="1">Serine aminopeptidase S33 domain-containing protein</fullName>
    </recommendedName>
</protein>
<dbReference type="InterPro" id="IPR029058">
    <property type="entry name" value="AB_hydrolase_fold"/>
</dbReference>
<dbReference type="KEGG" id="more:E1B28_005804"/>
<accession>A0A9P7S4A1</accession>
<organism evidence="2 3">
    <name type="scientific">Marasmius oreades</name>
    <name type="common">fairy-ring Marasmius</name>
    <dbReference type="NCBI Taxonomy" id="181124"/>
    <lineage>
        <taxon>Eukaryota</taxon>
        <taxon>Fungi</taxon>
        <taxon>Dikarya</taxon>
        <taxon>Basidiomycota</taxon>
        <taxon>Agaricomycotina</taxon>
        <taxon>Agaricomycetes</taxon>
        <taxon>Agaricomycetidae</taxon>
        <taxon>Agaricales</taxon>
        <taxon>Marasmiineae</taxon>
        <taxon>Marasmiaceae</taxon>
        <taxon>Marasmius</taxon>
    </lineage>
</organism>
<evidence type="ECO:0000259" key="1">
    <source>
        <dbReference type="Pfam" id="PF12146"/>
    </source>
</evidence>
<dbReference type="GO" id="GO:0008474">
    <property type="term" value="F:palmitoyl-(protein) hydrolase activity"/>
    <property type="evidence" value="ECO:0007669"/>
    <property type="project" value="TreeGrafter"/>
</dbReference>
<comment type="caution">
    <text evidence="2">The sequence shown here is derived from an EMBL/GenBank/DDBJ whole genome shotgun (WGS) entry which is preliminary data.</text>
</comment>
<gene>
    <name evidence="2" type="ORF">E1B28_005804</name>
</gene>
<dbReference type="AlphaFoldDB" id="A0A9P7S4A1"/>
<dbReference type="PANTHER" id="PTHR12277:SF81">
    <property type="entry name" value="PROTEIN ABHD13"/>
    <property type="match status" value="1"/>
</dbReference>
<keyword evidence="3" id="KW-1185">Reference proteome</keyword>
<proteinExistence type="predicted"/>
<name>A0A9P7S4A1_9AGAR</name>
<dbReference type="PANTHER" id="PTHR12277">
    <property type="entry name" value="ALPHA/BETA HYDROLASE DOMAIN-CONTAINING PROTEIN"/>
    <property type="match status" value="1"/>
</dbReference>
<dbReference type="SUPFAM" id="SSF53474">
    <property type="entry name" value="alpha/beta-Hydrolases"/>
    <property type="match status" value="1"/>
</dbReference>